<comment type="caution">
    <text evidence="1">The sequence shown here is derived from an EMBL/GenBank/DDBJ whole genome shotgun (WGS) entry which is preliminary data.</text>
</comment>
<reference evidence="1 2" key="1">
    <citation type="submission" date="2018-10" db="EMBL/GenBank/DDBJ databases">
        <title>Notoacmeibacter sp. M2BS9Y-3-1, whole genome shotgun sequence.</title>
        <authorList>
            <person name="Tuo L."/>
        </authorList>
    </citation>
    <scope>NUCLEOTIDE SEQUENCE [LARGE SCALE GENOMIC DNA]</scope>
    <source>
        <strain evidence="1 2">M2BS9Y-3-1</strain>
    </source>
</reference>
<evidence type="ECO:0000313" key="2">
    <source>
        <dbReference type="Proteomes" id="UP000281094"/>
    </source>
</evidence>
<accession>A0A3L7JIG8</accession>
<protein>
    <submittedName>
        <fullName evidence="1">Uncharacterized protein</fullName>
    </submittedName>
</protein>
<gene>
    <name evidence="1" type="ORF">D8780_05260</name>
</gene>
<evidence type="ECO:0000313" key="1">
    <source>
        <dbReference type="EMBL" id="RLQ89421.1"/>
    </source>
</evidence>
<proteinExistence type="predicted"/>
<sequence length="156" mass="16363">MAGPPREDRTFFRSVEGEWAGAGEIVAGKYKGTKFNCKLSGAESDGKNVMAIGGTCRVGIFSQKMEAKIHWAEGGYRGAFLDGALGKGLDVVGGNIGGGRAIFSLKRNDLNGAMLARMTAHDKMNITISVRVGEGMVPVIGLGLTRVDAVATSSIR</sequence>
<dbReference type="EMBL" id="RCWN01000001">
    <property type="protein sequence ID" value="RLQ89421.1"/>
    <property type="molecule type" value="Genomic_DNA"/>
</dbReference>
<name>A0A3L7JIG8_9HYPH</name>
<keyword evidence="2" id="KW-1185">Reference proteome</keyword>
<dbReference type="Proteomes" id="UP000281094">
    <property type="component" value="Unassembled WGS sequence"/>
</dbReference>
<organism evidence="1 2">
    <name type="scientific">Notoacmeibacter ruber</name>
    <dbReference type="NCBI Taxonomy" id="2670375"/>
    <lineage>
        <taxon>Bacteria</taxon>
        <taxon>Pseudomonadati</taxon>
        <taxon>Pseudomonadota</taxon>
        <taxon>Alphaproteobacteria</taxon>
        <taxon>Hyphomicrobiales</taxon>
        <taxon>Notoacmeibacteraceae</taxon>
        <taxon>Notoacmeibacter</taxon>
    </lineage>
</organism>
<dbReference type="AlphaFoldDB" id="A0A3L7JIG8"/>